<dbReference type="CDD" id="cd00130">
    <property type="entry name" value="PAS"/>
    <property type="match status" value="4"/>
</dbReference>
<dbReference type="SUPFAM" id="SSF55785">
    <property type="entry name" value="PYP-like sensor domain (PAS domain)"/>
    <property type="match status" value="4"/>
</dbReference>
<keyword evidence="3" id="KW-0597">Phosphoprotein</keyword>
<feature type="domain" description="Histidine kinase" evidence="9">
    <location>
        <begin position="507"/>
        <end position="712"/>
    </location>
</feature>
<reference evidence="12 13" key="1">
    <citation type="submission" date="2021-03" db="EMBL/GenBank/DDBJ databases">
        <title>Genomic Encyclopedia of Type Strains, Phase IV (KMG-IV): sequencing the most valuable type-strain genomes for metagenomic binning, comparative biology and taxonomic classification.</title>
        <authorList>
            <person name="Goeker M."/>
        </authorList>
    </citation>
    <scope>NUCLEOTIDE SEQUENCE [LARGE SCALE GENOMIC DNA]</scope>
    <source>
        <strain evidence="12 13">DSM 24738</strain>
    </source>
</reference>
<dbReference type="InterPro" id="IPR001610">
    <property type="entry name" value="PAC"/>
</dbReference>
<dbReference type="Gene3D" id="3.30.450.20">
    <property type="entry name" value="PAS domain"/>
    <property type="match status" value="4"/>
</dbReference>
<keyword evidence="13" id="KW-1185">Reference proteome</keyword>
<dbReference type="InterPro" id="IPR036097">
    <property type="entry name" value="HisK_dim/P_sf"/>
</dbReference>
<dbReference type="RefSeq" id="WP_209812691.1">
    <property type="nucleotide sequence ID" value="NZ_JAGGKT010000025.1"/>
</dbReference>
<dbReference type="SUPFAM" id="SSF55874">
    <property type="entry name" value="ATPase domain of HSP90 chaperone/DNA topoisomerase II/histidine kinase"/>
    <property type="match status" value="1"/>
</dbReference>
<feature type="domain" description="PAS" evidence="10">
    <location>
        <begin position="10"/>
        <end position="55"/>
    </location>
</feature>
<dbReference type="SMART" id="SM00388">
    <property type="entry name" value="HisKA"/>
    <property type="match status" value="1"/>
</dbReference>
<dbReference type="InterPro" id="IPR005467">
    <property type="entry name" value="His_kinase_dom"/>
</dbReference>
<dbReference type="InterPro" id="IPR000014">
    <property type="entry name" value="PAS"/>
</dbReference>
<name>A0ABS4GX76_9BACL</name>
<comment type="caution">
    <text evidence="12">The sequence shown here is derived from an EMBL/GenBank/DDBJ whole genome shotgun (WGS) entry which is preliminary data.</text>
</comment>
<keyword evidence="5" id="KW-0547">Nucleotide-binding</keyword>
<evidence type="ECO:0000256" key="6">
    <source>
        <dbReference type="ARBA" id="ARBA00022777"/>
    </source>
</evidence>
<dbReference type="Gene3D" id="3.30.565.10">
    <property type="entry name" value="Histidine kinase-like ATPase, C-terminal domain"/>
    <property type="match status" value="1"/>
</dbReference>
<evidence type="ECO:0000313" key="12">
    <source>
        <dbReference type="EMBL" id="MBP1934707.1"/>
    </source>
</evidence>
<evidence type="ECO:0000259" key="9">
    <source>
        <dbReference type="PROSITE" id="PS50109"/>
    </source>
</evidence>
<protein>
    <recommendedName>
        <fullName evidence="2">histidine kinase</fullName>
        <ecNumber evidence="2">2.7.13.3</ecNumber>
    </recommendedName>
</protein>
<evidence type="ECO:0000256" key="1">
    <source>
        <dbReference type="ARBA" id="ARBA00000085"/>
    </source>
</evidence>
<dbReference type="InterPro" id="IPR000700">
    <property type="entry name" value="PAS-assoc_C"/>
</dbReference>
<dbReference type="EMBL" id="JAGGKT010000025">
    <property type="protein sequence ID" value="MBP1934707.1"/>
    <property type="molecule type" value="Genomic_DNA"/>
</dbReference>
<dbReference type="Pfam" id="PF13426">
    <property type="entry name" value="PAS_9"/>
    <property type="match status" value="2"/>
</dbReference>
<feature type="domain" description="PAC" evidence="11">
    <location>
        <begin position="442"/>
        <end position="494"/>
    </location>
</feature>
<feature type="domain" description="PAC" evidence="11">
    <location>
        <begin position="314"/>
        <end position="366"/>
    </location>
</feature>
<dbReference type="Proteomes" id="UP001519343">
    <property type="component" value="Unassembled WGS sequence"/>
</dbReference>
<dbReference type="Pfam" id="PF00512">
    <property type="entry name" value="HisKA"/>
    <property type="match status" value="1"/>
</dbReference>
<dbReference type="PANTHER" id="PTHR43065:SF10">
    <property type="entry name" value="PEROXIDE STRESS-ACTIVATED HISTIDINE KINASE MAK3"/>
    <property type="match status" value="1"/>
</dbReference>
<dbReference type="NCBIfam" id="TIGR00229">
    <property type="entry name" value="sensory_box"/>
    <property type="match status" value="3"/>
</dbReference>
<dbReference type="GO" id="GO:0004673">
    <property type="term" value="F:protein histidine kinase activity"/>
    <property type="evidence" value="ECO:0007669"/>
    <property type="project" value="UniProtKB-EC"/>
</dbReference>
<dbReference type="PROSITE" id="PS50113">
    <property type="entry name" value="PAC"/>
    <property type="match status" value="3"/>
</dbReference>
<dbReference type="PANTHER" id="PTHR43065">
    <property type="entry name" value="SENSOR HISTIDINE KINASE"/>
    <property type="match status" value="1"/>
</dbReference>
<dbReference type="SMART" id="SM00091">
    <property type="entry name" value="PAS"/>
    <property type="match status" value="4"/>
</dbReference>
<dbReference type="PRINTS" id="PR00344">
    <property type="entry name" value="BCTRLSENSOR"/>
</dbReference>
<dbReference type="PROSITE" id="PS50109">
    <property type="entry name" value="HIS_KIN"/>
    <property type="match status" value="1"/>
</dbReference>
<dbReference type="Pfam" id="PF02518">
    <property type="entry name" value="HATPase_c"/>
    <property type="match status" value="1"/>
</dbReference>
<dbReference type="Pfam" id="PF00989">
    <property type="entry name" value="PAS"/>
    <property type="match status" value="1"/>
</dbReference>
<keyword evidence="4 12" id="KW-0808">Transferase</keyword>
<evidence type="ECO:0000256" key="7">
    <source>
        <dbReference type="ARBA" id="ARBA00022840"/>
    </source>
</evidence>
<dbReference type="EC" id="2.7.13.3" evidence="2"/>
<keyword evidence="8" id="KW-0902">Two-component regulatory system</keyword>
<evidence type="ECO:0000256" key="3">
    <source>
        <dbReference type="ARBA" id="ARBA00022553"/>
    </source>
</evidence>
<dbReference type="SMART" id="SM00387">
    <property type="entry name" value="HATPase_c"/>
    <property type="match status" value="1"/>
</dbReference>
<dbReference type="Pfam" id="PF08448">
    <property type="entry name" value="PAS_4"/>
    <property type="match status" value="1"/>
</dbReference>
<dbReference type="InterPro" id="IPR013767">
    <property type="entry name" value="PAS_fold"/>
</dbReference>
<dbReference type="SMART" id="SM00086">
    <property type="entry name" value="PAC"/>
    <property type="match status" value="3"/>
</dbReference>
<evidence type="ECO:0000256" key="8">
    <source>
        <dbReference type="ARBA" id="ARBA00023012"/>
    </source>
</evidence>
<gene>
    <name evidence="12" type="ORF">J2Z37_004727</name>
</gene>
<feature type="domain" description="PAS" evidence="10">
    <location>
        <begin position="367"/>
        <end position="411"/>
    </location>
</feature>
<keyword evidence="7" id="KW-0067">ATP-binding</keyword>
<feature type="domain" description="PAC" evidence="11">
    <location>
        <begin position="189"/>
        <end position="241"/>
    </location>
</feature>
<dbReference type="InterPro" id="IPR003661">
    <property type="entry name" value="HisK_dim/P_dom"/>
</dbReference>
<feature type="domain" description="PAS" evidence="10">
    <location>
        <begin position="242"/>
        <end position="314"/>
    </location>
</feature>
<comment type="catalytic activity">
    <reaction evidence="1">
        <text>ATP + protein L-histidine = ADP + protein N-phospho-L-histidine.</text>
        <dbReference type="EC" id="2.7.13.3"/>
    </reaction>
</comment>
<evidence type="ECO:0000256" key="2">
    <source>
        <dbReference type="ARBA" id="ARBA00012438"/>
    </source>
</evidence>
<feature type="domain" description="PAS" evidence="10">
    <location>
        <begin position="118"/>
        <end position="173"/>
    </location>
</feature>
<dbReference type="Gene3D" id="1.10.287.130">
    <property type="match status" value="1"/>
</dbReference>
<evidence type="ECO:0000259" key="11">
    <source>
        <dbReference type="PROSITE" id="PS50113"/>
    </source>
</evidence>
<dbReference type="InterPro" id="IPR013656">
    <property type="entry name" value="PAS_4"/>
</dbReference>
<evidence type="ECO:0000313" key="13">
    <source>
        <dbReference type="Proteomes" id="UP001519343"/>
    </source>
</evidence>
<evidence type="ECO:0000259" key="10">
    <source>
        <dbReference type="PROSITE" id="PS50112"/>
    </source>
</evidence>
<evidence type="ECO:0000256" key="4">
    <source>
        <dbReference type="ARBA" id="ARBA00022679"/>
    </source>
</evidence>
<evidence type="ECO:0000256" key="5">
    <source>
        <dbReference type="ARBA" id="ARBA00022741"/>
    </source>
</evidence>
<dbReference type="CDD" id="cd00082">
    <property type="entry name" value="HisKA"/>
    <property type="match status" value="1"/>
</dbReference>
<dbReference type="InterPro" id="IPR035965">
    <property type="entry name" value="PAS-like_dom_sf"/>
</dbReference>
<proteinExistence type="predicted"/>
<dbReference type="InterPro" id="IPR003594">
    <property type="entry name" value="HATPase_dom"/>
</dbReference>
<dbReference type="InterPro" id="IPR036890">
    <property type="entry name" value="HATPase_C_sf"/>
</dbReference>
<dbReference type="InterPro" id="IPR004358">
    <property type="entry name" value="Sig_transdc_His_kin-like_C"/>
</dbReference>
<organism evidence="12 13">
    <name type="scientific">Ammoniphilus resinae</name>
    <dbReference type="NCBI Taxonomy" id="861532"/>
    <lineage>
        <taxon>Bacteria</taxon>
        <taxon>Bacillati</taxon>
        <taxon>Bacillota</taxon>
        <taxon>Bacilli</taxon>
        <taxon>Bacillales</taxon>
        <taxon>Paenibacillaceae</taxon>
        <taxon>Aneurinibacillus group</taxon>
        <taxon>Ammoniphilus</taxon>
    </lineage>
</organism>
<sequence length="714" mass="80998">MSAPITDAFEILERIQDGFFALDQHWNFTYVNEKATRLLFRSRNDLVGKNVWQEFPKAVNLPFFEKYQQAVQEQTPVAFDAYYAPLDAWFDVKAYPSANGLSIYFQDVTKKKLEQQKHEELFHLITENTQDMISITSAEGRVVYVSPSIRTVLGYEPEEVIGSIRYDFWHPHDAKKFTSSTSMNHIDGTTFSRRVKHKNGHYVWVETSVSIKKDEQDEMIHAIGISRDITDRKLAENELRKTKERLQSFVQNNADAIWVINLEERVLEVNPAFETMFQWRAADVIGEQLPIIPDFMKELMDQIHQSVKAGISVASLETIRKRKDGTLLYVSATLSPITDSSGEVIGITGICRDVTPRKKAESTLQAKTQQLESFIETNEDTILVFNVHGTVQRANRAFERTFGWSKEEIIGVELDDLPMVPAGYRSEVRQYSEEVKAGRSLHGIEFILLRKDGVQLNVMVNLSPIYDGSGKVDGWASTIRDLTQWKKSQEMLQLTEKLSVAGQLAAGIAHEIRNPITAIKGFVQLMQSGMEDKKEYLDIMTSEIERIEQILSELLMLAKPQVSKFVRKDISLLLDQVVTLLSTQAILNDVEIVKDFEATMAFIECDENQIKQVFINYIKNAIDAMPSGGRLIIRTEKIDSKQMSISFCDNGVGMPEEVLAKLGQPFFTTKEKGTGLGFMISRKIIENHAGDVKIMSKVNNGTTIQVILPVEQGK</sequence>
<keyword evidence="6 12" id="KW-0418">Kinase</keyword>
<dbReference type="PROSITE" id="PS50112">
    <property type="entry name" value="PAS"/>
    <property type="match status" value="4"/>
</dbReference>
<dbReference type="SUPFAM" id="SSF47384">
    <property type="entry name" value="Homodimeric domain of signal transducing histidine kinase"/>
    <property type="match status" value="1"/>
</dbReference>
<accession>A0ABS4GX76</accession>